<comment type="caution">
    <text evidence="2">The sequence shown here is derived from an EMBL/GenBank/DDBJ whole genome shotgun (WGS) entry which is preliminary data.</text>
</comment>
<proteinExistence type="predicted"/>
<evidence type="ECO:0000313" key="2">
    <source>
        <dbReference type="EMBL" id="KAF4648796.1"/>
    </source>
</evidence>
<dbReference type="OrthoDB" id="2441647at2759"/>
<gene>
    <name evidence="2" type="ORF">FOZ61_002149</name>
</gene>
<feature type="region of interest" description="Disordered" evidence="1">
    <location>
        <begin position="1"/>
        <end position="23"/>
    </location>
</feature>
<dbReference type="EMBL" id="JABAHT010001581">
    <property type="protein sequence ID" value="KAF4648796.1"/>
    <property type="molecule type" value="Genomic_DNA"/>
</dbReference>
<feature type="region of interest" description="Disordered" evidence="1">
    <location>
        <begin position="88"/>
        <end position="138"/>
    </location>
</feature>
<protein>
    <submittedName>
        <fullName evidence="2">Uncharacterized protein</fullName>
    </submittedName>
</protein>
<sequence>LERDRAKLASDAAECEETKKQLQEDRAKVVSEVAEYKKAIQQLTQDNEQLKISVERSNETIENMIEQEKRLVLDSERYMMRVDELAAENQKLTQQGEEPRRAGGGSPPPDERPASELSQSRKRSSSSTVDTTDDLDPMMFQTPLRKTRRCGRRDSVAVSIIDGPKGSGEKGVLLENKAACDLKCCVFFDGQFHCEIEVQAKGEYCFVLDSNLRERYPGLKQITVQSLVDKQLQVSNAAVPLIGRYSVRRRKGVAPST</sequence>
<name>A0A7J6KQL3_PEROL</name>
<dbReference type="AlphaFoldDB" id="A0A7J6KQL3"/>
<organism evidence="2 3">
    <name type="scientific">Perkinsus olseni</name>
    <name type="common">Perkinsus atlanticus</name>
    <dbReference type="NCBI Taxonomy" id="32597"/>
    <lineage>
        <taxon>Eukaryota</taxon>
        <taxon>Sar</taxon>
        <taxon>Alveolata</taxon>
        <taxon>Perkinsozoa</taxon>
        <taxon>Perkinsea</taxon>
        <taxon>Perkinsida</taxon>
        <taxon>Perkinsidae</taxon>
        <taxon>Perkinsus</taxon>
    </lineage>
</organism>
<evidence type="ECO:0000256" key="1">
    <source>
        <dbReference type="SAM" id="MobiDB-lite"/>
    </source>
</evidence>
<evidence type="ECO:0000313" key="3">
    <source>
        <dbReference type="Proteomes" id="UP000570595"/>
    </source>
</evidence>
<accession>A0A7J6KQL3</accession>
<reference evidence="2 3" key="1">
    <citation type="submission" date="2020-04" db="EMBL/GenBank/DDBJ databases">
        <title>Perkinsus olseni comparative genomics.</title>
        <authorList>
            <person name="Bogema D.R."/>
        </authorList>
    </citation>
    <scope>NUCLEOTIDE SEQUENCE [LARGE SCALE GENOMIC DNA]</scope>
    <source>
        <strain evidence="2">ATCC PRA-179</strain>
    </source>
</reference>
<dbReference type="Proteomes" id="UP000570595">
    <property type="component" value="Unassembled WGS sequence"/>
</dbReference>
<feature type="non-terminal residue" evidence="2">
    <location>
        <position position="257"/>
    </location>
</feature>